<feature type="transmembrane region" description="Helical" evidence="2">
    <location>
        <begin position="6"/>
        <end position="27"/>
    </location>
</feature>
<dbReference type="EC" id="7.1.1.9" evidence="1"/>
<keyword evidence="1" id="KW-0186">Copper</keyword>
<organism evidence="3 4">
    <name type="scientific">Heligmosomoides polygyrus</name>
    <name type="common">Parasitic roundworm</name>
    <dbReference type="NCBI Taxonomy" id="6339"/>
    <lineage>
        <taxon>Eukaryota</taxon>
        <taxon>Metazoa</taxon>
        <taxon>Ecdysozoa</taxon>
        <taxon>Nematoda</taxon>
        <taxon>Chromadorea</taxon>
        <taxon>Rhabditida</taxon>
        <taxon>Rhabditina</taxon>
        <taxon>Rhabditomorpha</taxon>
        <taxon>Strongyloidea</taxon>
        <taxon>Heligmosomidae</taxon>
        <taxon>Heligmosomoides</taxon>
    </lineage>
</organism>
<keyword evidence="1" id="KW-0349">Heme</keyword>
<proteinExistence type="inferred from homology"/>
<feature type="transmembrane region" description="Helical" evidence="2">
    <location>
        <begin position="67"/>
        <end position="87"/>
    </location>
</feature>
<dbReference type="InterPro" id="IPR000883">
    <property type="entry name" value="Cyt_C_Oxase_1"/>
</dbReference>
<dbReference type="Proteomes" id="UP000050761">
    <property type="component" value="Unassembled WGS sequence"/>
</dbReference>
<dbReference type="PRINTS" id="PR01165">
    <property type="entry name" value="CYCOXIDASEI"/>
</dbReference>
<keyword evidence="2" id="KW-1133">Transmembrane helix</keyword>
<evidence type="ECO:0000313" key="4">
    <source>
        <dbReference type="WBParaSite" id="HPBE_0002672301-mRNA-1"/>
    </source>
</evidence>
<reference evidence="4" key="1">
    <citation type="submission" date="2019-09" db="UniProtKB">
        <authorList>
            <consortium name="WormBaseParasite"/>
        </authorList>
    </citation>
    <scope>IDENTIFICATION</scope>
</reference>
<keyword evidence="1" id="KW-0813">Transport</keyword>
<keyword evidence="1" id="KW-0496">Mitochondrion</keyword>
<keyword evidence="1 2" id="KW-0812">Transmembrane</keyword>
<evidence type="ECO:0000256" key="1">
    <source>
        <dbReference type="RuleBase" id="RU000369"/>
    </source>
</evidence>
<sequence length="106" mass="11826">LIFIYLFAFVFGNPEVYMLILPTFGIISQSTLYLTGKKFLAAITVIVVPRGKNVLIIGCIIWCQNKFFGCFIVEFGFISLLTGIGGLKRVDLSNSKLDITLQILIM</sequence>
<evidence type="ECO:0000313" key="3">
    <source>
        <dbReference type="Proteomes" id="UP000050761"/>
    </source>
</evidence>
<comment type="pathway">
    <text evidence="1">Energy metabolism; oxidative phosphorylation.</text>
</comment>
<keyword evidence="1" id="KW-0999">Mitochondrion inner membrane</keyword>
<keyword evidence="1" id="KW-0408">Iron</keyword>
<keyword evidence="1 2" id="KW-0472">Membrane</keyword>
<keyword evidence="3" id="KW-1185">Reference proteome</keyword>
<dbReference type="GO" id="GO:0005743">
    <property type="term" value="C:mitochondrial inner membrane"/>
    <property type="evidence" value="ECO:0007669"/>
    <property type="project" value="UniProtKB-SubCell"/>
</dbReference>
<dbReference type="GO" id="GO:0046872">
    <property type="term" value="F:metal ion binding"/>
    <property type="evidence" value="ECO:0007669"/>
    <property type="project" value="UniProtKB-KW"/>
</dbReference>
<accession>A0A183GVK3</accession>
<dbReference type="GO" id="GO:0006119">
    <property type="term" value="P:oxidative phosphorylation"/>
    <property type="evidence" value="ECO:0007669"/>
    <property type="project" value="UniProtKB-UniPathway"/>
</dbReference>
<protein>
    <recommendedName>
        <fullName evidence="1">Cytochrome c oxidase subunit 1</fullName>
        <ecNumber evidence="1">7.1.1.9</ecNumber>
    </recommendedName>
</protein>
<keyword evidence="1" id="KW-0679">Respiratory chain</keyword>
<dbReference type="GO" id="GO:0004129">
    <property type="term" value="F:cytochrome-c oxidase activity"/>
    <property type="evidence" value="ECO:0007669"/>
    <property type="project" value="UniProtKB-EC"/>
</dbReference>
<comment type="catalytic activity">
    <reaction evidence="1">
        <text>4 Fe(II)-[cytochrome c] + O2 + 8 H(+)(in) = 4 Fe(III)-[cytochrome c] + 2 H2O + 4 H(+)(out)</text>
        <dbReference type="Rhea" id="RHEA:11436"/>
        <dbReference type="Rhea" id="RHEA-COMP:10350"/>
        <dbReference type="Rhea" id="RHEA-COMP:14399"/>
        <dbReference type="ChEBI" id="CHEBI:15377"/>
        <dbReference type="ChEBI" id="CHEBI:15378"/>
        <dbReference type="ChEBI" id="CHEBI:15379"/>
        <dbReference type="ChEBI" id="CHEBI:29033"/>
        <dbReference type="ChEBI" id="CHEBI:29034"/>
        <dbReference type="EC" id="7.1.1.9"/>
    </reaction>
</comment>
<dbReference type="UniPathway" id="UPA00705"/>
<dbReference type="SUPFAM" id="SSF81442">
    <property type="entry name" value="Cytochrome c oxidase subunit I-like"/>
    <property type="match status" value="1"/>
</dbReference>
<comment type="similarity">
    <text evidence="1">Belongs to the heme-copper respiratory oxidase family.</text>
</comment>
<feature type="transmembrane region" description="Helical" evidence="2">
    <location>
        <begin position="39"/>
        <end position="61"/>
    </location>
</feature>
<comment type="function">
    <text evidence="1">Component of the cytochrome c oxidase, the last enzyme in the mitochondrial electron transport chain which drives oxidative phosphorylation. The respiratory chain contains 3 multisubunit complexes succinate dehydrogenase (complex II, CII), ubiquinol-cytochrome c oxidoreductase (cytochrome b-c1 complex, complex III, CIII) and cytochrome c oxidase (complex IV, CIV), that cooperate to transfer electrons derived from NADH and succinate to molecular oxygen, creating an electrochemical gradient over the inner membrane that drives transmembrane transport and the ATP synthase. Cytochrome c oxidase is the component of the respiratory chain that catalyzes the reduction of oxygen to water. Electrons originating from reduced cytochrome c in the intermembrane space (IMS) are transferred via the dinuclear copper A center (CU(A)) of subunit 2 and heme A of subunit 1 to the active site in subunit 1, a binuclear center (BNC) formed by heme A3 and copper B (CU(B)). The BNC reduces molecular oxygen to 2 water molecules using 4 electrons from cytochrome c in the IMS and 4 protons from the mitochondrial matrix.</text>
</comment>
<dbReference type="AlphaFoldDB" id="A0A183GVK3"/>
<evidence type="ECO:0000256" key="2">
    <source>
        <dbReference type="SAM" id="Phobius"/>
    </source>
</evidence>
<name>A0A183GVK3_HELPZ</name>
<keyword evidence="1" id="KW-0479">Metal-binding</keyword>
<dbReference type="GO" id="GO:0020037">
    <property type="term" value="F:heme binding"/>
    <property type="evidence" value="ECO:0007669"/>
    <property type="project" value="InterPro"/>
</dbReference>
<dbReference type="WBParaSite" id="HPBE_0002672301-mRNA-1">
    <property type="protein sequence ID" value="HPBE_0002672301-mRNA-1"/>
    <property type="gene ID" value="HPBE_0002672301"/>
</dbReference>
<comment type="subcellular location">
    <subcellularLocation>
        <location evidence="1">Mitochondrion inner membrane</location>
        <topology evidence="1">Multi-pass membrane protein</topology>
    </subcellularLocation>
</comment>
<keyword evidence="1" id="KW-0249">Electron transport</keyword>
<dbReference type="InterPro" id="IPR036927">
    <property type="entry name" value="Cyt_c_oxase-like_su1_sf"/>
</dbReference>